<evidence type="ECO:0000313" key="2">
    <source>
        <dbReference type="Proteomes" id="UP000278733"/>
    </source>
</evidence>
<gene>
    <name evidence="1" type="primary">cysS_2</name>
    <name evidence="1" type="ORF">NCTC8284_03095</name>
</gene>
<name>A0A448MRW4_9PAST</name>
<dbReference type="EMBL" id="LR134405">
    <property type="protein sequence ID" value="VEH67880.1"/>
    <property type="molecule type" value="Genomic_DNA"/>
</dbReference>
<proteinExistence type="predicted"/>
<evidence type="ECO:0000313" key="1">
    <source>
        <dbReference type="EMBL" id="VEH67880.1"/>
    </source>
</evidence>
<accession>A0A448MRW4</accession>
<protein>
    <submittedName>
        <fullName evidence="1">Cysteinyl-tRNA synthetase</fullName>
        <ecNumber evidence="1">6.1.1.16</ecNumber>
    </submittedName>
</protein>
<dbReference type="Proteomes" id="UP000278733">
    <property type="component" value="Chromosome"/>
</dbReference>
<keyword evidence="1" id="KW-0436">Ligase</keyword>
<keyword evidence="1" id="KW-0030">Aminoacyl-tRNA synthetase</keyword>
<dbReference type="KEGG" id="rpne:NCTC8284_03095"/>
<dbReference type="EC" id="6.1.1.16" evidence="1"/>
<dbReference type="AlphaFoldDB" id="A0A448MRW4"/>
<sequence>MFDVESFKEYGQLSRQDLEQLQAGARVDISKAKKTQWTLYYGKCQN</sequence>
<organism evidence="1 2">
    <name type="scientific">Rodentibacter pneumotropicus</name>
    <dbReference type="NCBI Taxonomy" id="758"/>
    <lineage>
        <taxon>Bacteria</taxon>
        <taxon>Pseudomonadati</taxon>
        <taxon>Pseudomonadota</taxon>
        <taxon>Gammaproteobacteria</taxon>
        <taxon>Pasteurellales</taxon>
        <taxon>Pasteurellaceae</taxon>
        <taxon>Rodentibacter</taxon>
    </lineage>
</organism>
<dbReference type="Gene3D" id="3.40.50.620">
    <property type="entry name" value="HUPs"/>
    <property type="match status" value="1"/>
</dbReference>
<dbReference type="InterPro" id="IPR014729">
    <property type="entry name" value="Rossmann-like_a/b/a_fold"/>
</dbReference>
<reference evidence="1 2" key="1">
    <citation type="submission" date="2018-12" db="EMBL/GenBank/DDBJ databases">
        <authorList>
            <consortium name="Pathogen Informatics"/>
        </authorList>
    </citation>
    <scope>NUCLEOTIDE SEQUENCE [LARGE SCALE GENOMIC DNA]</scope>
    <source>
        <strain evidence="1 2">NCTC8284</strain>
    </source>
</reference>
<dbReference type="GO" id="GO:0004817">
    <property type="term" value="F:cysteine-tRNA ligase activity"/>
    <property type="evidence" value="ECO:0007669"/>
    <property type="project" value="UniProtKB-EC"/>
</dbReference>